<keyword evidence="2" id="KW-1185">Reference proteome</keyword>
<reference evidence="1 2" key="1">
    <citation type="journal article" date="2016" name="Front. Microbiol.">
        <title>Single-Cell (Meta-)Genomics of a Dimorphic Candidatus Thiomargarita nelsonii Reveals Genomic Plasticity.</title>
        <authorList>
            <person name="Flood B.E."/>
            <person name="Fliss P."/>
            <person name="Jones D.S."/>
            <person name="Dick G.J."/>
            <person name="Jain S."/>
            <person name="Kaster A.K."/>
            <person name="Winkel M."/>
            <person name="Mussmann M."/>
            <person name="Bailey J."/>
        </authorList>
    </citation>
    <scope>NUCLEOTIDE SEQUENCE [LARGE SCALE GENOMIC DNA]</scope>
    <source>
        <strain evidence="1">Hydrate Ridge</strain>
    </source>
</reference>
<dbReference type="Proteomes" id="UP000030428">
    <property type="component" value="Unassembled WGS sequence"/>
</dbReference>
<sequence length="73" mass="8611">MCLTNYIESKSFDEIVQATFDELRAMSHSELRAEIEKRKKSDFARIFSETGEIADRKKCERDNLTHYEPSNSY</sequence>
<evidence type="ECO:0000313" key="1">
    <source>
        <dbReference type="EMBL" id="KHD07713.1"/>
    </source>
</evidence>
<organism evidence="1 2">
    <name type="scientific">Candidatus Thiomargarita nelsonii</name>
    <dbReference type="NCBI Taxonomy" id="1003181"/>
    <lineage>
        <taxon>Bacteria</taxon>
        <taxon>Pseudomonadati</taxon>
        <taxon>Pseudomonadota</taxon>
        <taxon>Gammaproteobacteria</taxon>
        <taxon>Thiotrichales</taxon>
        <taxon>Thiotrichaceae</taxon>
        <taxon>Thiomargarita</taxon>
    </lineage>
</organism>
<protein>
    <submittedName>
        <fullName evidence="1">Uncharacterized protein</fullName>
    </submittedName>
</protein>
<comment type="caution">
    <text evidence="1">The sequence shown here is derived from an EMBL/GenBank/DDBJ whole genome shotgun (WGS) entry which is preliminary data.</text>
</comment>
<dbReference type="AlphaFoldDB" id="A0A0A6PPK2"/>
<accession>A0A0A6PPK2</accession>
<proteinExistence type="predicted"/>
<dbReference type="EMBL" id="JSZA02000057">
    <property type="protein sequence ID" value="KHD07713.1"/>
    <property type="molecule type" value="Genomic_DNA"/>
</dbReference>
<name>A0A0A6PPK2_9GAMM</name>
<evidence type="ECO:0000313" key="2">
    <source>
        <dbReference type="Proteomes" id="UP000030428"/>
    </source>
</evidence>
<gene>
    <name evidence="1" type="ORF">PN36_15865</name>
</gene>